<accession>A0A382P3E7</accession>
<dbReference type="UniPathway" id="UPA00053">
    <property type="reaction ID" value="UER00089"/>
</dbReference>
<evidence type="ECO:0000313" key="9">
    <source>
        <dbReference type="EMBL" id="SVC67893.1"/>
    </source>
</evidence>
<dbReference type="InterPro" id="IPR023193">
    <property type="entry name" value="EPSP_synthase_CS"/>
</dbReference>
<reference evidence="9" key="1">
    <citation type="submission" date="2018-05" db="EMBL/GenBank/DDBJ databases">
        <authorList>
            <person name="Lanie J.A."/>
            <person name="Ng W.-L."/>
            <person name="Kazmierczak K.M."/>
            <person name="Andrzejewski T.M."/>
            <person name="Davidsen T.M."/>
            <person name="Wayne K.J."/>
            <person name="Tettelin H."/>
            <person name="Glass J.I."/>
            <person name="Rusch D."/>
            <person name="Podicherti R."/>
            <person name="Tsui H.-C.T."/>
            <person name="Winkler M.E."/>
        </authorList>
    </citation>
    <scope>NUCLEOTIDE SEQUENCE</scope>
</reference>
<dbReference type="PROSITE" id="PS00104">
    <property type="entry name" value="EPSP_SYNTHASE_1"/>
    <property type="match status" value="1"/>
</dbReference>
<dbReference type="PANTHER" id="PTHR21090">
    <property type="entry name" value="AROM/DEHYDROQUINATE SYNTHASE"/>
    <property type="match status" value="1"/>
</dbReference>
<name>A0A382P3E7_9ZZZZ</name>
<proteinExistence type="inferred from homology"/>
<dbReference type="EMBL" id="UINC01104609">
    <property type="protein sequence ID" value="SVC67893.1"/>
    <property type="molecule type" value="Genomic_DNA"/>
</dbReference>
<dbReference type="Pfam" id="PF00275">
    <property type="entry name" value="EPSP_synthase"/>
    <property type="match status" value="1"/>
</dbReference>
<dbReference type="PANTHER" id="PTHR21090:SF5">
    <property type="entry name" value="PENTAFUNCTIONAL AROM POLYPEPTIDE"/>
    <property type="match status" value="1"/>
</dbReference>
<dbReference type="InterPro" id="IPR036968">
    <property type="entry name" value="Enolpyruvate_Tfrase_sf"/>
</dbReference>
<evidence type="ECO:0000256" key="7">
    <source>
        <dbReference type="ARBA" id="ARBA00044633"/>
    </source>
</evidence>
<dbReference type="GO" id="GO:0009423">
    <property type="term" value="P:chorismate biosynthetic process"/>
    <property type="evidence" value="ECO:0007669"/>
    <property type="project" value="UniProtKB-UniPathway"/>
</dbReference>
<sequence length="359" mass="38442">TSFVALTLDMTNGGHRLISMAPIEIQPLHHPPDTSVAVPGSKSDTNRALVIAALADGPTCLQKALFSDDTRYMSEALRRLGFAVEANHTARTFRVEGRNGRIPADSGDLFVGNAGTAMRFLTAFAALGNGRYRIDGVDRMRERPIQPLLDGLSNLGVEAVSEQSNGCPPVVVSSSGLTGGHTRMAGHLSSQFFSALMLIAPYTKDGVTIDVEGEMVSRLFLDMTVTVMGRFGVRVSHDNYQRIHIPGQQSYRAMTYHIEPDASAASYFFAAAAITGGKIRVEGLGKECAQGDLTFVDVLEKMGCRVNREEHATEVIGPERLKGIDIDLSAISDTALTLAAIAPFADGPVTIRGLAHTRG</sequence>
<organism evidence="9">
    <name type="scientific">marine metagenome</name>
    <dbReference type="NCBI Taxonomy" id="408172"/>
    <lineage>
        <taxon>unclassified sequences</taxon>
        <taxon>metagenomes</taxon>
        <taxon>ecological metagenomes</taxon>
    </lineage>
</organism>
<dbReference type="InterPro" id="IPR006264">
    <property type="entry name" value="EPSP_synthase"/>
</dbReference>
<feature type="domain" description="Enolpyruvate transferase" evidence="8">
    <location>
        <begin position="35"/>
        <end position="358"/>
    </location>
</feature>
<comment type="similarity">
    <text evidence="2">Belongs to the EPSP synthase family.</text>
</comment>
<keyword evidence="5" id="KW-0808">Transferase</keyword>
<feature type="non-terminal residue" evidence="9">
    <location>
        <position position="359"/>
    </location>
</feature>
<dbReference type="Gene3D" id="3.65.10.10">
    <property type="entry name" value="Enolpyruvate transferase domain"/>
    <property type="match status" value="2"/>
</dbReference>
<dbReference type="GO" id="GO:0009073">
    <property type="term" value="P:aromatic amino acid family biosynthetic process"/>
    <property type="evidence" value="ECO:0007669"/>
    <property type="project" value="UniProtKB-KW"/>
</dbReference>
<dbReference type="GO" id="GO:0008652">
    <property type="term" value="P:amino acid biosynthetic process"/>
    <property type="evidence" value="ECO:0007669"/>
    <property type="project" value="UniProtKB-KW"/>
</dbReference>
<dbReference type="InterPro" id="IPR001986">
    <property type="entry name" value="Enolpyruvate_Tfrase_dom"/>
</dbReference>
<protein>
    <recommendedName>
        <fullName evidence="3">3-phosphoshikimate 1-carboxyvinyltransferase</fullName>
        <ecNumber evidence="3">2.5.1.19</ecNumber>
    </recommendedName>
</protein>
<gene>
    <name evidence="9" type="ORF">METZ01_LOCUS320747</name>
</gene>
<dbReference type="InterPro" id="IPR013792">
    <property type="entry name" value="RNA3'P_cycl/enolpyr_Trfase_a/b"/>
</dbReference>
<evidence type="ECO:0000256" key="5">
    <source>
        <dbReference type="ARBA" id="ARBA00022679"/>
    </source>
</evidence>
<evidence type="ECO:0000256" key="4">
    <source>
        <dbReference type="ARBA" id="ARBA00022605"/>
    </source>
</evidence>
<evidence type="ECO:0000256" key="2">
    <source>
        <dbReference type="ARBA" id="ARBA00009948"/>
    </source>
</evidence>
<dbReference type="CDD" id="cd01556">
    <property type="entry name" value="EPSP_synthase"/>
    <property type="match status" value="1"/>
</dbReference>
<dbReference type="AlphaFoldDB" id="A0A382P3E7"/>
<feature type="non-terminal residue" evidence="9">
    <location>
        <position position="1"/>
    </location>
</feature>
<dbReference type="NCBIfam" id="TIGR01356">
    <property type="entry name" value="aroA"/>
    <property type="match status" value="1"/>
</dbReference>
<dbReference type="EC" id="2.5.1.19" evidence="3"/>
<dbReference type="GO" id="GO:0003866">
    <property type="term" value="F:3-phosphoshikimate 1-carboxyvinyltransferase activity"/>
    <property type="evidence" value="ECO:0007669"/>
    <property type="project" value="UniProtKB-EC"/>
</dbReference>
<keyword evidence="4" id="KW-0028">Amino-acid biosynthesis</keyword>
<comment type="pathway">
    <text evidence="1">Metabolic intermediate biosynthesis; chorismate biosynthesis; chorismate from D-erythrose 4-phosphate and phosphoenolpyruvate: step 6/7.</text>
</comment>
<keyword evidence="6" id="KW-0057">Aromatic amino acid biosynthesis</keyword>
<evidence type="ECO:0000256" key="1">
    <source>
        <dbReference type="ARBA" id="ARBA00004811"/>
    </source>
</evidence>
<comment type="catalytic activity">
    <reaction evidence="7">
        <text>3-phosphoshikimate + phosphoenolpyruvate = 5-O-(1-carboxyvinyl)-3-phosphoshikimate + phosphate</text>
        <dbReference type="Rhea" id="RHEA:21256"/>
        <dbReference type="ChEBI" id="CHEBI:43474"/>
        <dbReference type="ChEBI" id="CHEBI:57701"/>
        <dbReference type="ChEBI" id="CHEBI:58702"/>
        <dbReference type="ChEBI" id="CHEBI:145989"/>
        <dbReference type="EC" id="2.5.1.19"/>
    </reaction>
    <physiologicalReaction direction="left-to-right" evidence="7">
        <dbReference type="Rhea" id="RHEA:21257"/>
    </physiologicalReaction>
</comment>
<dbReference type="SUPFAM" id="SSF55205">
    <property type="entry name" value="EPT/RTPC-like"/>
    <property type="match status" value="1"/>
</dbReference>
<evidence type="ECO:0000259" key="8">
    <source>
        <dbReference type="Pfam" id="PF00275"/>
    </source>
</evidence>
<evidence type="ECO:0000256" key="3">
    <source>
        <dbReference type="ARBA" id="ARBA00012450"/>
    </source>
</evidence>
<evidence type="ECO:0000256" key="6">
    <source>
        <dbReference type="ARBA" id="ARBA00023141"/>
    </source>
</evidence>